<evidence type="ECO:0000313" key="1">
    <source>
        <dbReference type="EMBL" id="RUS65850.1"/>
    </source>
</evidence>
<comment type="caution">
    <text evidence="1">The sequence shown here is derived from an EMBL/GenBank/DDBJ whole genome shotgun (WGS) entry which is preliminary data.</text>
</comment>
<reference evidence="1 2" key="1">
    <citation type="submission" date="2018-01" db="EMBL/GenBank/DDBJ databases">
        <title>Saezia sanguinis gen. nov., sp. nov., in the order Burkholderiales isolated from human blood.</title>
        <authorList>
            <person name="Medina-Pascual M.J."/>
            <person name="Valdezate S."/>
            <person name="Monzon S."/>
            <person name="Cuesta I."/>
            <person name="Carrasco G."/>
            <person name="Villalon P."/>
            <person name="Saez-Nieto J.A."/>
        </authorList>
    </citation>
    <scope>NUCLEOTIDE SEQUENCE [LARGE SCALE GENOMIC DNA]</scope>
    <source>
        <strain evidence="1 2">CNM695-12</strain>
    </source>
</reference>
<sequence length="102" mass="10902">MFNAKMPSTNYIHGISMDKAFSGATARLLHKINDGVICLSAKCAKVPVFGGIEKGGPVAAVIRAHHSGVIWGWMTRCSRLASHGIADASRKIWRMALVLLGA</sequence>
<evidence type="ECO:0000313" key="2">
    <source>
        <dbReference type="Proteomes" id="UP000286947"/>
    </source>
</evidence>
<dbReference type="RefSeq" id="WP_126980628.1">
    <property type="nucleotide sequence ID" value="NZ_PQSP01000008.1"/>
</dbReference>
<organism evidence="1 2">
    <name type="scientific">Saezia sanguinis</name>
    <dbReference type="NCBI Taxonomy" id="1965230"/>
    <lineage>
        <taxon>Bacteria</taxon>
        <taxon>Pseudomonadati</taxon>
        <taxon>Pseudomonadota</taxon>
        <taxon>Betaproteobacteria</taxon>
        <taxon>Burkholderiales</taxon>
        <taxon>Saeziaceae</taxon>
        <taxon>Saezia</taxon>
    </lineage>
</organism>
<proteinExistence type="predicted"/>
<accession>A0A433SAU0</accession>
<keyword evidence="2" id="KW-1185">Reference proteome</keyword>
<dbReference type="Proteomes" id="UP000286947">
    <property type="component" value="Unassembled WGS sequence"/>
</dbReference>
<name>A0A433SAU0_9BURK</name>
<protein>
    <submittedName>
        <fullName evidence="1">Uncharacterized protein</fullName>
    </submittedName>
</protein>
<dbReference type="AlphaFoldDB" id="A0A433SAU0"/>
<gene>
    <name evidence="1" type="ORF">CUZ56_02450</name>
</gene>
<dbReference type="EMBL" id="PQSP01000008">
    <property type="protein sequence ID" value="RUS65850.1"/>
    <property type="molecule type" value="Genomic_DNA"/>
</dbReference>